<comment type="caution">
    <text evidence="8">The sequence shown here is derived from an EMBL/GenBank/DDBJ whole genome shotgun (WGS) entry which is preliminary data.</text>
</comment>
<gene>
    <name evidence="8" type="ORF">NKR23_g3654</name>
</gene>
<dbReference type="PROSITE" id="PS50850">
    <property type="entry name" value="MFS"/>
    <property type="match status" value="1"/>
</dbReference>
<evidence type="ECO:0000256" key="5">
    <source>
        <dbReference type="SAM" id="MobiDB-lite"/>
    </source>
</evidence>
<feature type="transmembrane region" description="Helical" evidence="6">
    <location>
        <begin position="334"/>
        <end position="355"/>
    </location>
</feature>
<keyword evidence="9" id="KW-1185">Reference proteome</keyword>
<comment type="subcellular location">
    <subcellularLocation>
        <location evidence="1">Membrane</location>
        <topology evidence="1">Multi-pass membrane protein</topology>
    </subcellularLocation>
</comment>
<evidence type="ECO:0000256" key="3">
    <source>
        <dbReference type="ARBA" id="ARBA00022989"/>
    </source>
</evidence>
<feature type="domain" description="Major facilitator superfamily (MFS) profile" evidence="7">
    <location>
        <begin position="45"/>
        <end position="566"/>
    </location>
</feature>
<accession>A0AA38RTJ7</accession>
<dbReference type="GO" id="GO:0005886">
    <property type="term" value="C:plasma membrane"/>
    <property type="evidence" value="ECO:0007669"/>
    <property type="project" value="TreeGrafter"/>
</dbReference>
<dbReference type="InterPro" id="IPR011701">
    <property type="entry name" value="MFS"/>
</dbReference>
<proteinExistence type="predicted"/>
<protein>
    <submittedName>
        <fullName evidence="8">Major facilitator</fullName>
    </submittedName>
</protein>
<sequence length="614" mass="66465">MAKETSRTSVEVSSGAASANADSEAGHSPAKTNAEILKESWSRKALIVAFTGLFAATFILSFIKYSTKVYDAYATSAFSKHSALTTANVVYTIMNMVTYPVMAKLSNVFGRAEGFVFSVLFMSLSQVLYAACKDIGTYIAGGIFESIGDTGFTIMQQIFIADTTSLLNRGLWSSLPESVTAIPTLYLGTIVGDSVLEHSTWRWGYGMWALALPFCAAPLIITMFVLQHRAKKNGYRNPTAWGSTAKTESLPKRLYQLLWTDLDLLGAFFLVVGLGLALIPLSLTGSKNSGRWQEGSYIAMLVIGVAVVVVFFVWDAKFAKVPFVPFRMIKERTVVAACLLSILDFFHYSCFTIFFPSYLQVAGGYSPGHASRIDNALRVSFQVASVLVGILMKYSRRSQIFVFIGVPLVVLGQGLQIYFTNEHGTGPANEPSFVTGKVLVGIGRAFYQTAAQVSIQALVPKEDVAVVTGVYFAAMNFGSAIGTSVGGAIWNNLLPDKLQKYLPAEGKSNAMAIYKSIAVARKYAKGSAMRAAIDKSYRETQQILAIAATAGLAPMLLIMFALKNVDLGKKQPGEEEDGSNREQDKGTVTTEVAPHEKSTHPIDGDSAEHVAKMS</sequence>
<evidence type="ECO:0000256" key="6">
    <source>
        <dbReference type="SAM" id="Phobius"/>
    </source>
</evidence>
<evidence type="ECO:0000313" key="9">
    <source>
        <dbReference type="Proteomes" id="UP001174694"/>
    </source>
</evidence>
<dbReference type="Pfam" id="PF07690">
    <property type="entry name" value="MFS_1"/>
    <property type="match status" value="2"/>
</dbReference>
<evidence type="ECO:0000313" key="8">
    <source>
        <dbReference type="EMBL" id="KAJ9150270.1"/>
    </source>
</evidence>
<feature type="compositionally biased region" description="Polar residues" evidence="5">
    <location>
        <begin position="7"/>
        <end position="21"/>
    </location>
</feature>
<feature type="compositionally biased region" description="Basic and acidic residues" evidence="5">
    <location>
        <begin position="570"/>
        <end position="585"/>
    </location>
</feature>
<feature type="transmembrane region" description="Helical" evidence="6">
    <location>
        <begin position="114"/>
        <end position="131"/>
    </location>
</feature>
<feature type="region of interest" description="Disordered" evidence="5">
    <location>
        <begin position="1"/>
        <end position="28"/>
    </location>
</feature>
<feature type="compositionally biased region" description="Basic and acidic residues" evidence="5">
    <location>
        <begin position="593"/>
        <end position="614"/>
    </location>
</feature>
<dbReference type="InterPro" id="IPR020846">
    <property type="entry name" value="MFS_dom"/>
</dbReference>
<feature type="transmembrane region" description="Helical" evidence="6">
    <location>
        <begin position="262"/>
        <end position="283"/>
    </location>
</feature>
<dbReference type="InterPro" id="IPR036259">
    <property type="entry name" value="MFS_trans_sf"/>
</dbReference>
<dbReference type="Gene3D" id="1.20.1250.20">
    <property type="entry name" value="MFS general substrate transporter like domains"/>
    <property type="match status" value="2"/>
</dbReference>
<keyword evidence="3 6" id="KW-1133">Transmembrane helix</keyword>
<dbReference type="AlphaFoldDB" id="A0AA38RTJ7"/>
<organism evidence="8 9">
    <name type="scientific">Pleurostoma richardsiae</name>
    <dbReference type="NCBI Taxonomy" id="41990"/>
    <lineage>
        <taxon>Eukaryota</taxon>
        <taxon>Fungi</taxon>
        <taxon>Dikarya</taxon>
        <taxon>Ascomycota</taxon>
        <taxon>Pezizomycotina</taxon>
        <taxon>Sordariomycetes</taxon>
        <taxon>Sordariomycetidae</taxon>
        <taxon>Calosphaeriales</taxon>
        <taxon>Pleurostomataceae</taxon>
        <taxon>Pleurostoma</taxon>
    </lineage>
</organism>
<dbReference type="EMBL" id="JANBVO010000008">
    <property type="protein sequence ID" value="KAJ9150270.1"/>
    <property type="molecule type" value="Genomic_DNA"/>
</dbReference>
<feature type="transmembrane region" description="Helical" evidence="6">
    <location>
        <begin position="400"/>
        <end position="419"/>
    </location>
</feature>
<evidence type="ECO:0000256" key="2">
    <source>
        <dbReference type="ARBA" id="ARBA00022692"/>
    </source>
</evidence>
<evidence type="ECO:0000256" key="1">
    <source>
        <dbReference type="ARBA" id="ARBA00004141"/>
    </source>
</evidence>
<dbReference type="SUPFAM" id="SSF103473">
    <property type="entry name" value="MFS general substrate transporter"/>
    <property type="match status" value="2"/>
</dbReference>
<name>A0AA38RTJ7_9PEZI</name>
<feature type="region of interest" description="Disordered" evidence="5">
    <location>
        <begin position="570"/>
        <end position="614"/>
    </location>
</feature>
<keyword evidence="4 6" id="KW-0472">Membrane</keyword>
<feature type="transmembrane region" description="Helical" evidence="6">
    <location>
        <begin position="205"/>
        <end position="226"/>
    </location>
</feature>
<feature type="transmembrane region" description="Helical" evidence="6">
    <location>
        <begin position="45"/>
        <end position="63"/>
    </location>
</feature>
<feature type="transmembrane region" description="Helical" evidence="6">
    <location>
        <begin position="470"/>
        <end position="490"/>
    </location>
</feature>
<dbReference type="PANTHER" id="PTHR23501:SF87">
    <property type="entry name" value="SIDEROPHORE IRON TRANSPORTER 2"/>
    <property type="match status" value="1"/>
</dbReference>
<feature type="transmembrane region" description="Helical" evidence="6">
    <location>
        <begin position="543"/>
        <end position="562"/>
    </location>
</feature>
<evidence type="ECO:0000259" key="7">
    <source>
        <dbReference type="PROSITE" id="PS50850"/>
    </source>
</evidence>
<feature type="transmembrane region" description="Helical" evidence="6">
    <location>
        <begin position="295"/>
        <end position="314"/>
    </location>
</feature>
<feature type="transmembrane region" description="Helical" evidence="6">
    <location>
        <begin position="375"/>
        <end position="393"/>
    </location>
</feature>
<dbReference type="PANTHER" id="PTHR23501">
    <property type="entry name" value="MAJOR FACILITATOR SUPERFAMILY"/>
    <property type="match status" value="1"/>
</dbReference>
<dbReference type="GO" id="GO:0015343">
    <property type="term" value="F:siderophore-iron transmembrane transporter activity"/>
    <property type="evidence" value="ECO:0007669"/>
    <property type="project" value="TreeGrafter"/>
</dbReference>
<reference evidence="8" key="1">
    <citation type="submission" date="2022-07" db="EMBL/GenBank/DDBJ databases">
        <title>Fungi with potential for degradation of polypropylene.</title>
        <authorList>
            <person name="Gostincar C."/>
        </authorList>
    </citation>
    <scope>NUCLEOTIDE SEQUENCE</scope>
    <source>
        <strain evidence="8">EXF-13308</strain>
    </source>
</reference>
<dbReference type="Proteomes" id="UP001174694">
    <property type="component" value="Unassembled WGS sequence"/>
</dbReference>
<evidence type="ECO:0000256" key="4">
    <source>
        <dbReference type="ARBA" id="ARBA00023136"/>
    </source>
</evidence>
<keyword evidence="2 6" id="KW-0812">Transmembrane</keyword>